<comment type="catalytic activity">
    <reaction evidence="1">
        <text>an N-(ADP-alpha-D-ribosyl)-thymidine in DNA + H2O = a thymidine in DNA + ADP-D-ribose</text>
        <dbReference type="Rhea" id="RHEA:71655"/>
        <dbReference type="Rhea" id="RHEA-COMP:13556"/>
        <dbReference type="Rhea" id="RHEA-COMP:18051"/>
        <dbReference type="ChEBI" id="CHEBI:15377"/>
        <dbReference type="ChEBI" id="CHEBI:57967"/>
        <dbReference type="ChEBI" id="CHEBI:137386"/>
        <dbReference type="ChEBI" id="CHEBI:191199"/>
    </reaction>
    <physiologicalReaction direction="left-to-right" evidence="1">
        <dbReference type="Rhea" id="RHEA:71656"/>
    </physiologicalReaction>
</comment>
<sequence length="153" mass="16750">MVVQKKGNLFSSSAPVLCHQVNCMGSMGAGIAKQVKRLYPGVYEEYRSLCRAHRGRELMGFAQILPADGCEGRYIANCFGQYKTSLIKQSTEYDALRSSLESVRAWAAEKGIHAAALPYKIGCGYGGGDWETVFGIISDVFSGPDITVEIWEL</sequence>
<comment type="caution">
    <text evidence="3">The sequence shown here is derived from an EMBL/GenBank/DDBJ whole genome shotgun (WGS) entry which is preliminary data.</text>
</comment>
<dbReference type="PANTHER" id="PTHR12521">
    <property type="entry name" value="PROTEIN C6ORF130"/>
    <property type="match status" value="1"/>
</dbReference>
<dbReference type="InterPro" id="IPR050892">
    <property type="entry name" value="ADP-ribose_metab_enzymes"/>
</dbReference>
<dbReference type="SUPFAM" id="SSF52949">
    <property type="entry name" value="Macro domain-like"/>
    <property type="match status" value="1"/>
</dbReference>
<dbReference type="Pfam" id="PF01661">
    <property type="entry name" value="Macro"/>
    <property type="match status" value="1"/>
</dbReference>
<organism evidence="3 4">
    <name type="scientific">Candidatus Gallacutalibacter pullicola</name>
    <dbReference type="NCBI Taxonomy" id="2840830"/>
    <lineage>
        <taxon>Bacteria</taxon>
        <taxon>Bacillati</taxon>
        <taxon>Bacillota</taxon>
        <taxon>Clostridia</taxon>
        <taxon>Eubacteriales</taxon>
        <taxon>Candidatus Gallacutalibacter</taxon>
    </lineage>
</organism>
<name>A0A9D1DQS1_9FIRM</name>
<evidence type="ECO:0000259" key="2">
    <source>
        <dbReference type="PROSITE" id="PS51154"/>
    </source>
</evidence>
<evidence type="ECO:0000256" key="1">
    <source>
        <dbReference type="ARBA" id="ARBA00035885"/>
    </source>
</evidence>
<dbReference type="PROSITE" id="PS51154">
    <property type="entry name" value="MACRO"/>
    <property type="match status" value="1"/>
</dbReference>
<gene>
    <name evidence="3" type="ORF">IAA54_05825</name>
</gene>
<dbReference type="SMART" id="SM00506">
    <property type="entry name" value="A1pp"/>
    <property type="match status" value="1"/>
</dbReference>
<reference evidence="3" key="2">
    <citation type="journal article" date="2021" name="PeerJ">
        <title>Extensive microbial diversity within the chicken gut microbiome revealed by metagenomics and culture.</title>
        <authorList>
            <person name="Gilroy R."/>
            <person name="Ravi A."/>
            <person name="Getino M."/>
            <person name="Pursley I."/>
            <person name="Horton D.L."/>
            <person name="Alikhan N.F."/>
            <person name="Baker D."/>
            <person name="Gharbi K."/>
            <person name="Hall N."/>
            <person name="Watson M."/>
            <person name="Adriaenssens E.M."/>
            <person name="Foster-Nyarko E."/>
            <person name="Jarju S."/>
            <person name="Secka A."/>
            <person name="Antonio M."/>
            <person name="Oren A."/>
            <person name="Chaudhuri R.R."/>
            <person name="La Ragione R."/>
            <person name="Hildebrand F."/>
            <person name="Pallen M.J."/>
        </authorList>
    </citation>
    <scope>NUCLEOTIDE SEQUENCE</scope>
    <source>
        <strain evidence="3">ChiSjej1B19-7085</strain>
    </source>
</reference>
<dbReference type="EMBL" id="DVHF01000067">
    <property type="protein sequence ID" value="HIR57169.1"/>
    <property type="molecule type" value="Genomic_DNA"/>
</dbReference>
<dbReference type="InterPro" id="IPR002589">
    <property type="entry name" value="Macro_dom"/>
</dbReference>
<dbReference type="Gene3D" id="3.40.220.10">
    <property type="entry name" value="Leucine Aminopeptidase, subunit E, domain 1"/>
    <property type="match status" value="1"/>
</dbReference>
<accession>A0A9D1DQS1</accession>
<evidence type="ECO:0000313" key="4">
    <source>
        <dbReference type="Proteomes" id="UP000886785"/>
    </source>
</evidence>
<dbReference type="InterPro" id="IPR043472">
    <property type="entry name" value="Macro_dom-like"/>
</dbReference>
<reference evidence="3" key="1">
    <citation type="submission" date="2020-10" db="EMBL/GenBank/DDBJ databases">
        <authorList>
            <person name="Gilroy R."/>
        </authorList>
    </citation>
    <scope>NUCLEOTIDE SEQUENCE</scope>
    <source>
        <strain evidence="3">ChiSjej1B19-7085</strain>
    </source>
</reference>
<dbReference type="AlphaFoldDB" id="A0A9D1DQS1"/>
<evidence type="ECO:0000313" key="3">
    <source>
        <dbReference type="EMBL" id="HIR57169.1"/>
    </source>
</evidence>
<feature type="domain" description="Macro" evidence="2">
    <location>
        <begin position="1"/>
        <end position="153"/>
    </location>
</feature>
<dbReference type="GO" id="GO:0140291">
    <property type="term" value="P:peptidyl-glutamate ADP-deribosylation"/>
    <property type="evidence" value="ECO:0007669"/>
    <property type="project" value="TreeGrafter"/>
</dbReference>
<proteinExistence type="predicted"/>
<dbReference type="Proteomes" id="UP000886785">
    <property type="component" value="Unassembled WGS sequence"/>
</dbReference>
<protein>
    <submittedName>
        <fullName evidence="3">Macro domain-containing protein</fullName>
    </submittedName>
</protein>
<dbReference type="PANTHER" id="PTHR12521:SF0">
    <property type="entry name" value="ADP-RIBOSE GLYCOHYDROLASE OARD1"/>
    <property type="match status" value="1"/>
</dbReference>